<keyword evidence="1 3" id="KW-0663">Pyridoxal phosphate</keyword>
<dbReference type="Gene3D" id="3.50.50.60">
    <property type="entry name" value="FAD/NAD(P)-binding domain"/>
    <property type="match status" value="1"/>
</dbReference>
<dbReference type="InterPro" id="IPR000653">
    <property type="entry name" value="DegT/StrS_aminotransferase"/>
</dbReference>
<evidence type="ECO:0000256" key="1">
    <source>
        <dbReference type="ARBA" id="ARBA00022898"/>
    </source>
</evidence>
<keyword evidence="5" id="KW-0032">Aminotransferase</keyword>
<dbReference type="PRINTS" id="PR00368">
    <property type="entry name" value="FADPNR"/>
</dbReference>
<dbReference type="OrthoDB" id="9768668at2"/>
<dbReference type="SUPFAM" id="SSF51905">
    <property type="entry name" value="FAD/NAD(P)-binding domain"/>
    <property type="match status" value="2"/>
</dbReference>
<name>A0A147IWT5_9SPHN</name>
<feature type="domain" description="FAD/NAD(P)-binding" evidence="4">
    <location>
        <begin position="396"/>
        <end position="779"/>
    </location>
</feature>
<dbReference type="InterPro" id="IPR015424">
    <property type="entry name" value="PyrdxlP-dep_Trfase"/>
</dbReference>
<dbReference type="GO" id="GO:0008483">
    <property type="term" value="F:transaminase activity"/>
    <property type="evidence" value="ECO:0007669"/>
    <property type="project" value="UniProtKB-KW"/>
</dbReference>
<dbReference type="InterPro" id="IPR036188">
    <property type="entry name" value="FAD/NAD-bd_sf"/>
</dbReference>
<dbReference type="Pfam" id="PF01041">
    <property type="entry name" value="DegT_DnrJ_EryC1"/>
    <property type="match status" value="1"/>
</dbReference>
<keyword evidence="5" id="KW-0808">Transferase</keyword>
<dbReference type="SUPFAM" id="SSF53383">
    <property type="entry name" value="PLP-dependent transferases"/>
    <property type="match status" value="1"/>
</dbReference>
<comment type="similarity">
    <text evidence="2 3">Belongs to the DegT/DnrJ/EryC1 family.</text>
</comment>
<dbReference type="PATRIC" id="fig|172044.3.peg.813"/>
<dbReference type="InterPro" id="IPR015421">
    <property type="entry name" value="PyrdxlP-dep_Trfase_major"/>
</dbReference>
<dbReference type="PANTHER" id="PTHR30244:SF9">
    <property type="entry name" value="PROTEIN RV3402C"/>
    <property type="match status" value="1"/>
</dbReference>
<dbReference type="Gene3D" id="3.40.640.10">
    <property type="entry name" value="Type I PLP-dependent aspartate aminotransferase-like (Major domain)"/>
    <property type="match status" value="1"/>
</dbReference>
<accession>A0A147IWT5</accession>
<dbReference type="EMBL" id="LDTF01000019">
    <property type="protein sequence ID" value="KTT99963.1"/>
    <property type="molecule type" value="Genomic_DNA"/>
</dbReference>
<dbReference type="PANTHER" id="PTHR30244">
    <property type="entry name" value="TRANSAMINASE"/>
    <property type="match status" value="1"/>
</dbReference>
<dbReference type="InterPro" id="IPR023753">
    <property type="entry name" value="FAD/NAD-binding_dom"/>
</dbReference>
<reference evidence="5 6" key="1">
    <citation type="journal article" date="2016" name="Front. Microbiol.">
        <title>Genomic Resource of Rice Seed Associated Bacteria.</title>
        <authorList>
            <person name="Midha S."/>
            <person name="Bansal K."/>
            <person name="Sharma S."/>
            <person name="Kumar N."/>
            <person name="Patil P.P."/>
            <person name="Chaudhry V."/>
            <person name="Patil P.B."/>
        </authorList>
    </citation>
    <scope>NUCLEOTIDE SEQUENCE [LARGE SCALE GENOMIC DNA]</scope>
    <source>
        <strain evidence="5 6">NS355</strain>
    </source>
</reference>
<dbReference type="Pfam" id="PF07992">
    <property type="entry name" value="Pyr_redox_2"/>
    <property type="match status" value="1"/>
</dbReference>
<dbReference type="GO" id="GO:0016491">
    <property type="term" value="F:oxidoreductase activity"/>
    <property type="evidence" value="ECO:0007669"/>
    <property type="project" value="InterPro"/>
</dbReference>
<dbReference type="RefSeq" id="WP_058744774.1">
    <property type="nucleotide sequence ID" value="NZ_LDTF01000019.1"/>
</dbReference>
<organism evidence="5 6">
    <name type="scientific">Sphingomonas yabuuchiae</name>
    <dbReference type="NCBI Taxonomy" id="172044"/>
    <lineage>
        <taxon>Bacteria</taxon>
        <taxon>Pseudomonadati</taxon>
        <taxon>Pseudomonadota</taxon>
        <taxon>Alphaproteobacteria</taxon>
        <taxon>Sphingomonadales</taxon>
        <taxon>Sphingomonadaceae</taxon>
        <taxon>Sphingomonas</taxon>
    </lineage>
</organism>
<evidence type="ECO:0000259" key="4">
    <source>
        <dbReference type="Pfam" id="PF07992"/>
    </source>
</evidence>
<proteinExistence type="inferred from homology"/>
<dbReference type="GO" id="GO:0000271">
    <property type="term" value="P:polysaccharide biosynthetic process"/>
    <property type="evidence" value="ECO:0007669"/>
    <property type="project" value="TreeGrafter"/>
</dbReference>
<dbReference type="Proteomes" id="UP000073923">
    <property type="component" value="Unassembled WGS sequence"/>
</dbReference>
<sequence length="831" mass="87394">MEFPLIAPRPPRLSEQMEGLKRIEASGQFSNNGPEVRALEAEMVARLFDGRGAALAVGNATLGLMIAIRQAAGLHPRPGTLAMMPAMTFAATAQAAIWAGLTPLIVDIDPRDWTADAAEEERMLAQHGGRIGVIVPYATFGTLIDLDRYAWLARRYEVGVVIDAAASLGTLDEAGRGFGTGAPFALVYSMHATKTFSVGEGGLVYSADVDRIDQLRAMVNFGFERGRNATLPGINAKMSEILGLMARTKLAELDTICDARAALDREYRAALPGLTCQHGTARRQATQFMPVLLPPELAPRRAAIAEVLAADGVGTGQYFSPHLGEQTLFRDTALVEATPVADDVSARMLSLPITDAMRPGDATIVAGRLMSAIARVAADTGSAGAGQARGDAALGCVMIGGGPAGTAVLTAASKKGLLERLAADGLVLVERSPHVGPGALGGYAIRSDTTAETFLSAVRGNPYPELAALETHPAGQMMARHCGALGAPLAETAPLLAATAQRLRGIVTAHGGEIRTDTEALSAQATADGLWRTTIVGREGQRVLTSRHLVVATGGYQTDAHVADKRVAGASLGELAGDRLMRSDLVLRRGGVEAVAERLADRRAPRVVIVGASTSALASAVQLLKCHDLPWGAGAITLMVRTPPKPFFPSVEAAAAEGFTDFTPDDICPVSGFVLRLAGLRLESRELVMRMLGLGGRTPDPRLRLHRIAGDDDAEARRIIAEADLVIGALGYRPRSLPLFDVNGQPIALAHRAGRPMVDRHCRVLDDQDRPVPGVFGIGLSAGFVPWGALGGEKSFRGQANGLWLWQNDVGQMIVDQLLGNDAAARSSAAA</sequence>
<dbReference type="AlphaFoldDB" id="A0A147IWT5"/>
<evidence type="ECO:0000313" key="6">
    <source>
        <dbReference type="Proteomes" id="UP000073923"/>
    </source>
</evidence>
<protein>
    <submittedName>
        <fullName evidence="5">Aminotransferase DegT</fullName>
    </submittedName>
</protein>
<dbReference type="GO" id="GO:0030170">
    <property type="term" value="F:pyridoxal phosphate binding"/>
    <property type="evidence" value="ECO:0007669"/>
    <property type="project" value="TreeGrafter"/>
</dbReference>
<comment type="caution">
    <text evidence="5">The sequence shown here is derived from an EMBL/GenBank/DDBJ whole genome shotgun (WGS) entry which is preliminary data.</text>
</comment>
<evidence type="ECO:0000313" key="5">
    <source>
        <dbReference type="EMBL" id="KTT99963.1"/>
    </source>
</evidence>
<evidence type="ECO:0000256" key="2">
    <source>
        <dbReference type="ARBA" id="ARBA00037999"/>
    </source>
</evidence>
<gene>
    <name evidence="5" type="ORF">NS355_05470</name>
</gene>
<evidence type="ECO:0000256" key="3">
    <source>
        <dbReference type="RuleBase" id="RU004508"/>
    </source>
</evidence>